<proteinExistence type="predicted"/>
<reference evidence="2" key="1">
    <citation type="submission" date="2018-05" db="EMBL/GenBank/DDBJ databases">
        <authorList>
            <person name="Lanie J.A."/>
            <person name="Ng W.-L."/>
            <person name="Kazmierczak K.M."/>
            <person name="Andrzejewski T.M."/>
            <person name="Davidsen T.M."/>
            <person name="Wayne K.J."/>
            <person name="Tettelin H."/>
            <person name="Glass J.I."/>
            <person name="Rusch D."/>
            <person name="Podicherti R."/>
            <person name="Tsui H.-C.T."/>
            <person name="Winkler M.E."/>
        </authorList>
    </citation>
    <scope>NUCLEOTIDE SEQUENCE</scope>
</reference>
<gene>
    <name evidence="2" type="ORF">METZ01_LOCUS93124</name>
</gene>
<keyword evidence="1" id="KW-1133">Transmembrane helix</keyword>
<keyword evidence="1" id="KW-0812">Transmembrane</keyword>
<dbReference type="EMBL" id="UINC01008961">
    <property type="protein sequence ID" value="SVA40270.1"/>
    <property type="molecule type" value="Genomic_DNA"/>
</dbReference>
<accession>A0A381VIZ7</accession>
<feature type="transmembrane region" description="Helical" evidence="1">
    <location>
        <begin position="12"/>
        <end position="29"/>
    </location>
</feature>
<dbReference type="AlphaFoldDB" id="A0A381VIZ7"/>
<name>A0A381VIZ7_9ZZZZ</name>
<organism evidence="2">
    <name type="scientific">marine metagenome</name>
    <dbReference type="NCBI Taxonomy" id="408172"/>
    <lineage>
        <taxon>unclassified sequences</taxon>
        <taxon>metagenomes</taxon>
        <taxon>ecological metagenomes</taxon>
    </lineage>
</organism>
<evidence type="ECO:0000256" key="1">
    <source>
        <dbReference type="SAM" id="Phobius"/>
    </source>
</evidence>
<protein>
    <submittedName>
        <fullName evidence="2">Uncharacterized protein</fullName>
    </submittedName>
</protein>
<keyword evidence="1" id="KW-0472">Membrane</keyword>
<evidence type="ECO:0000313" key="2">
    <source>
        <dbReference type="EMBL" id="SVA40270.1"/>
    </source>
</evidence>
<sequence length="157" mass="18020">MNKVKVSFDTWIQLLGMIGVLGGLIFVGLEMRQSQMIALAAQSQARASMLIERVGVYTEANLDFQSLLFESSYDTDLSRSEAAQRNTFHQSWFLFENDFEQYSLGLMSAETWNAKLNGINRLFNRCEARETYDVRVSTFSESFRRLLSTIPDECKTE</sequence>